<dbReference type="InterPro" id="IPR032710">
    <property type="entry name" value="NTF2-like_dom_sf"/>
</dbReference>
<dbReference type="Gene3D" id="3.10.450.50">
    <property type="match status" value="1"/>
</dbReference>
<dbReference type="Proteomes" id="UP000198749">
    <property type="component" value="Unassembled WGS sequence"/>
</dbReference>
<proteinExistence type="predicted"/>
<protein>
    <submittedName>
        <fullName evidence="2">SnoaL-like domain-containing protein</fullName>
    </submittedName>
</protein>
<gene>
    <name evidence="2" type="ORF">SAMN03080615_00139</name>
</gene>
<organism evidence="2 3">
    <name type="scientific">Amphritea atlantica</name>
    <dbReference type="NCBI Taxonomy" id="355243"/>
    <lineage>
        <taxon>Bacteria</taxon>
        <taxon>Pseudomonadati</taxon>
        <taxon>Pseudomonadota</taxon>
        <taxon>Gammaproteobacteria</taxon>
        <taxon>Oceanospirillales</taxon>
        <taxon>Oceanospirillaceae</taxon>
        <taxon>Amphritea</taxon>
    </lineage>
</organism>
<feature type="domain" description="SnoaL-like" evidence="1">
    <location>
        <begin position="16"/>
        <end position="149"/>
    </location>
</feature>
<dbReference type="AlphaFoldDB" id="A0A1H9CSA2"/>
<reference evidence="3" key="1">
    <citation type="submission" date="2016-10" db="EMBL/GenBank/DDBJ databases">
        <authorList>
            <person name="Varghese N."/>
            <person name="Submissions S."/>
        </authorList>
    </citation>
    <scope>NUCLEOTIDE SEQUENCE [LARGE SCALE GENOMIC DNA]</scope>
    <source>
        <strain evidence="3">DSM 18887</strain>
    </source>
</reference>
<dbReference type="RefSeq" id="WP_091352607.1">
    <property type="nucleotide sequence ID" value="NZ_AP025284.1"/>
</dbReference>
<accession>A0A1H9CSA2</accession>
<dbReference type="Pfam" id="PF13577">
    <property type="entry name" value="SnoaL_4"/>
    <property type="match status" value="1"/>
</dbReference>
<evidence type="ECO:0000313" key="2">
    <source>
        <dbReference type="EMBL" id="SEQ04102.1"/>
    </source>
</evidence>
<name>A0A1H9CSA2_9GAMM</name>
<dbReference type="InterPro" id="IPR037401">
    <property type="entry name" value="SnoaL-like"/>
</dbReference>
<dbReference type="EMBL" id="FOGB01000001">
    <property type="protein sequence ID" value="SEQ04102.1"/>
    <property type="molecule type" value="Genomic_DNA"/>
</dbReference>
<keyword evidence="3" id="KW-1185">Reference proteome</keyword>
<dbReference type="OrthoDB" id="8686501at2"/>
<dbReference type="SUPFAM" id="SSF54427">
    <property type="entry name" value="NTF2-like"/>
    <property type="match status" value="1"/>
</dbReference>
<evidence type="ECO:0000313" key="3">
    <source>
        <dbReference type="Proteomes" id="UP000198749"/>
    </source>
</evidence>
<evidence type="ECO:0000259" key="1">
    <source>
        <dbReference type="Pfam" id="PF13577"/>
    </source>
</evidence>
<sequence>MATRETVASLSKRLKRFEDEHAIRRCMNRYMYLCDLLDAGFELNDLMALFTKDAVWEGHGRRYGKTFGCHQGADAIQAMFAKYTQPPAHFATNVHFLTSELIDVQGEEASGSWVLLQTSTFSSGKSQLSSARLTVRFRCEQDEWRISHFQTESLFNRPVKTPWDQPADLPVPE</sequence>
<dbReference type="STRING" id="355243.SAMN03080615_00139"/>